<dbReference type="PROSITE" id="PS50811">
    <property type="entry name" value="WRKY"/>
    <property type="match status" value="1"/>
</dbReference>
<dbReference type="InterPro" id="IPR003657">
    <property type="entry name" value="WRKY_dom"/>
</dbReference>
<comment type="similarity">
    <text evidence="2">Belongs to the WRKY group II-c family.</text>
</comment>
<keyword evidence="10" id="KW-1185">Reference proteome</keyword>
<evidence type="ECO:0000256" key="6">
    <source>
        <dbReference type="ARBA" id="ARBA00023242"/>
    </source>
</evidence>
<dbReference type="FunFam" id="2.20.25.80:FF:000003">
    <property type="entry name" value="WRKY transcription factor 57"/>
    <property type="match status" value="1"/>
</dbReference>
<dbReference type="GO" id="GO:0003700">
    <property type="term" value="F:DNA-binding transcription factor activity"/>
    <property type="evidence" value="ECO:0007669"/>
    <property type="project" value="InterPro"/>
</dbReference>
<dbReference type="AlphaFoldDB" id="A0A2G9HNW2"/>
<accession>A0A2G9HNW2</accession>
<feature type="domain" description="WRKY" evidence="8">
    <location>
        <begin position="171"/>
        <end position="236"/>
    </location>
</feature>
<gene>
    <name evidence="9" type="ORF">CDL12_08102</name>
</gene>
<sequence length="328" mass="36870">MDEKLKKPEINSIDKAVFSNQIMINPESSLSFSMPSSLFDVSCEEAADNQKSCLGFVDMLGVQDFNCPAYSTFDDLFQNITAQLVPLESQQPTSQPLPSPVPEYSEVVNTPATPNSSSISSSSNDDQKKNENEDQDEEEENQEKTTKKESKPKKKNQKREREPRFAFMTKSEIDHLDDGYRWRKYGQKAVKNSPFPRSYYRCTSTACGVKKRVERCSDDPSIVVTTYEGTHTHPCPITPRGSFGIMPETTTYGSAGGGGGGFSSSHFVNMPQMLHYQQPYFQNLMSNTTNTAFRQERPFCPSATSLVRDHGLLQDMVPSKMLKEPKEE</sequence>
<dbReference type="OrthoDB" id="693960at2759"/>
<dbReference type="PANTHER" id="PTHR31221:SF350">
    <property type="entry name" value="WRKY TRANSCRIPTION FACTOR 48-RELATED"/>
    <property type="match status" value="1"/>
</dbReference>
<keyword evidence="4" id="KW-0238">DNA-binding</keyword>
<evidence type="ECO:0000256" key="1">
    <source>
        <dbReference type="ARBA" id="ARBA00004123"/>
    </source>
</evidence>
<dbReference type="PANTHER" id="PTHR31221">
    <property type="entry name" value="WRKY TRANSCRIPTION FACTOR PROTEIN 1-RELATED"/>
    <property type="match status" value="1"/>
</dbReference>
<dbReference type="InterPro" id="IPR017396">
    <property type="entry name" value="TF_WRKY_IIc"/>
</dbReference>
<keyword evidence="6" id="KW-0539">Nucleus</keyword>
<keyword evidence="5" id="KW-0804">Transcription</keyword>
<dbReference type="Gene3D" id="2.20.25.80">
    <property type="entry name" value="WRKY domain"/>
    <property type="match status" value="1"/>
</dbReference>
<proteinExistence type="inferred from homology"/>
<dbReference type="EMBL" id="NKXS01001314">
    <property type="protein sequence ID" value="PIN19209.1"/>
    <property type="molecule type" value="Genomic_DNA"/>
</dbReference>
<evidence type="ECO:0000313" key="9">
    <source>
        <dbReference type="EMBL" id="PIN19209.1"/>
    </source>
</evidence>
<protein>
    <recommendedName>
        <fullName evidence="8">WRKY domain-containing protein</fullName>
    </recommendedName>
</protein>
<name>A0A2G9HNW2_9LAMI</name>
<evidence type="ECO:0000256" key="5">
    <source>
        <dbReference type="ARBA" id="ARBA00023163"/>
    </source>
</evidence>
<keyword evidence="3" id="KW-0805">Transcription regulation</keyword>
<evidence type="ECO:0000256" key="4">
    <source>
        <dbReference type="ARBA" id="ARBA00023125"/>
    </source>
</evidence>
<dbReference type="Pfam" id="PF03106">
    <property type="entry name" value="WRKY"/>
    <property type="match status" value="1"/>
</dbReference>
<organism evidence="9 10">
    <name type="scientific">Handroanthus impetiginosus</name>
    <dbReference type="NCBI Taxonomy" id="429701"/>
    <lineage>
        <taxon>Eukaryota</taxon>
        <taxon>Viridiplantae</taxon>
        <taxon>Streptophyta</taxon>
        <taxon>Embryophyta</taxon>
        <taxon>Tracheophyta</taxon>
        <taxon>Spermatophyta</taxon>
        <taxon>Magnoliopsida</taxon>
        <taxon>eudicotyledons</taxon>
        <taxon>Gunneridae</taxon>
        <taxon>Pentapetalae</taxon>
        <taxon>asterids</taxon>
        <taxon>lamiids</taxon>
        <taxon>Lamiales</taxon>
        <taxon>Bignoniaceae</taxon>
        <taxon>Crescentiina</taxon>
        <taxon>Tabebuia alliance</taxon>
        <taxon>Handroanthus</taxon>
    </lineage>
</organism>
<evidence type="ECO:0000256" key="3">
    <source>
        <dbReference type="ARBA" id="ARBA00023015"/>
    </source>
</evidence>
<dbReference type="STRING" id="429701.A0A2G9HNW2"/>
<dbReference type="InterPro" id="IPR044810">
    <property type="entry name" value="WRKY_plant"/>
</dbReference>
<dbReference type="GO" id="GO:0005634">
    <property type="term" value="C:nucleus"/>
    <property type="evidence" value="ECO:0007669"/>
    <property type="project" value="UniProtKB-SubCell"/>
</dbReference>
<dbReference type="PIRSF" id="PIRSF038130">
    <property type="entry name" value="TF_WRKY_IIc"/>
    <property type="match status" value="1"/>
</dbReference>
<dbReference type="SUPFAM" id="SSF118290">
    <property type="entry name" value="WRKY DNA-binding domain"/>
    <property type="match status" value="1"/>
</dbReference>
<evidence type="ECO:0000256" key="7">
    <source>
        <dbReference type="SAM" id="MobiDB-lite"/>
    </source>
</evidence>
<evidence type="ECO:0000259" key="8">
    <source>
        <dbReference type="PROSITE" id="PS50811"/>
    </source>
</evidence>
<dbReference type="Proteomes" id="UP000231279">
    <property type="component" value="Unassembled WGS sequence"/>
</dbReference>
<dbReference type="InterPro" id="IPR036576">
    <property type="entry name" value="WRKY_dom_sf"/>
</dbReference>
<dbReference type="GO" id="GO:0043565">
    <property type="term" value="F:sequence-specific DNA binding"/>
    <property type="evidence" value="ECO:0007669"/>
    <property type="project" value="InterPro"/>
</dbReference>
<reference evidence="10" key="1">
    <citation type="journal article" date="2018" name="Gigascience">
        <title>Genome assembly of the Pink Ipe (Handroanthus impetiginosus, Bignoniaceae), a highly valued, ecologically keystone Neotropical timber forest tree.</title>
        <authorList>
            <person name="Silva-Junior O.B."/>
            <person name="Grattapaglia D."/>
            <person name="Novaes E."/>
            <person name="Collevatti R.G."/>
        </authorList>
    </citation>
    <scope>NUCLEOTIDE SEQUENCE [LARGE SCALE GENOMIC DNA]</scope>
    <source>
        <strain evidence="10">cv. UFG-1</strain>
    </source>
</reference>
<evidence type="ECO:0000313" key="10">
    <source>
        <dbReference type="Proteomes" id="UP000231279"/>
    </source>
</evidence>
<comment type="subcellular location">
    <subcellularLocation>
        <location evidence="1">Nucleus</location>
    </subcellularLocation>
</comment>
<evidence type="ECO:0000256" key="2">
    <source>
        <dbReference type="ARBA" id="ARBA00008964"/>
    </source>
</evidence>
<comment type="caution">
    <text evidence="9">The sequence shown here is derived from an EMBL/GenBank/DDBJ whole genome shotgun (WGS) entry which is preliminary data.</text>
</comment>
<feature type="region of interest" description="Disordered" evidence="7">
    <location>
        <begin position="89"/>
        <end position="165"/>
    </location>
</feature>
<dbReference type="SMART" id="SM00774">
    <property type="entry name" value="WRKY"/>
    <property type="match status" value="1"/>
</dbReference>